<feature type="transmembrane region" description="Helical" evidence="6">
    <location>
        <begin position="70"/>
        <end position="89"/>
    </location>
</feature>
<dbReference type="PROSITE" id="PS51257">
    <property type="entry name" value="PROKAR_LIPOPROTEIN"/>
    <property type="match status" value="1"/>
</dbReference>
<feature type="transmembrane region" description="Helical" evidence="6">
    <location>
        <begin position="247"/>
        <end position="264"/>
    </location>
</feature>
<evidence type="ECO:0000256" key="1">
    <source>
        <dbReference type="ARBA" id="ARBA00004651"/>
    </source>
</evidence>
<dbReference type="AlphaFoldDB" id="A0A1T4YX01"/>
<evidence type="ECO:0000256" key="5">
    <source>
        <dbReference type="ARBA" id="ARBA00023136"/>
    </source>
</evidence>
<evidence type="ECO:0000313" key="7">
    <source>
        <dbReference type="EMBL" id="SKB06173.1"/>
    </source>
</evidence>
<protein>
    <submittedName>
        <fullName evidence="7">Amino acid/amide ABC transporter membrane protein 2, HAAT family</fullName>
    </submittedName>
</protein>
<comment type="subcellular location">
    <subcellularLocation>
        <location evidence="1">Cell membrane</location>
        <topology evidence="1">Multi-pass membrane protein</topology>
    </subcellularLocation>
</comment>
<dbReference type="OrthoDB" id="9814461at2"/>
<keyword evidence="3 6" id="KW-0812">Transmembrane</keyword>
<accession>A0A1T4YX01</accession>
<dbReference type="EMBL" id="LT796768">
    <property type="protein sequence ID" value="SKB06173.1"/>
    <property type="molecule type" value="Genomic_DNA"/>
</dbReference>
<keyword evidence="4 6" id="KW-1133">Transmembrane helix</keyword>
<dbReference type="STRING" id="1736691.SAMN06295964_1212"/>
<dbReference type="GO" id="GO:0015658">
    <property type="term" value="F:branched-chain amino acid transmembrane transporter activity"/>
    <property type="evidence" value="ECO:0007669"/>
    <property type="project" value="InterPro"/>
</dbReference>
<gene>
    <name evidence="7" type="ORF">SAMN06295964_1212</name>
</gene>
<dbReference type="PANTHER" id="PTHR30482">
    <property type="entry name" value="HIGH-AFFINITY BRANCHED-CHAIN AMINO ACID TRANSPORT SYSTEM PERMEASE"/>
    <property type="match status" value="1"/>
</dbReference>
<evidence type="ECO:0000256" key="6">
    <source>
        <dbReference type="SAM" id="Phobius"/>
    </source>
</evidence>
<keyword evidence="5 6" id="KW-0472">Membrane</keyword>
<feature type="transmembrane region" description="Helical" evidence="6">
    <location>
        <begin position="95"/>
        <end position="113"/>
    </location>
</feature>
<dbReference type="CDD" id="cd06581">
    <property type="entry name" value="TM_PBP1_LivM_like"/>
    <property type="match status" value="1"/>
</dbReference>
<feature type="transmembrane region" description="Helical" evidence="6">
    <location>
        <begin position="120"/>
        <end position="140"/>
    </location>
</feature>
<evidence type="ECO:0000256" key="2">
    <source>
        <dbReference type="ARBA" id="ARBA00022475"/>
    </source>
</evidence>
<feature type="transmembrane region" description="Helical" evidence="6">
    <location>
        <begin position="173"/>
        <end position="197"/>
    </location>
</feature>
<feature type="transmembrane region" description="Helical" evidence="6">
    <location>
        <begin position="313"/>
        <end position="334"/>
    </location>
</feature>
<feature type="transmembrane region" description="Helical" evidence="6">
    <location>
        <begin position="45"/>
        <end position="63"/>
    </location>
</feature>
<dbReference type="InterPro" id="IPR001851">
    <property type="entry name" value="ABC_transp_permease"/>
</dbReference>
<evidence type="ECO:0000256" key="3">
    <source>
        <dbReference type="ARBA" id="ARBA00022692"/>
    </source>
</evidence>
<dbReference type="PANTHER" id="PTHR30482:SF17">
    <property type="entry name" value="ABC TRANSPORTER ATP-BINDING PROTEIN"/>
    <property type="match status" value="1"/>
</dbReference>
<dbReference type="RefSeq" id="WP_078699316.1">
    <property type="nucleotide sequence ID" value="NZ_LT796768.1"/>
</dbReference>
<keyword evidence="8" id="KW-1185">Reference proteome</keyword>
<sequence length="343" mass="35861">MSRHTMVRVGGVAVLLVVLACVPFFSFTTGGFLPYEINSPGSLQVLALVLVTAALAVSFDIVFGYTGLNSFGHALFFTLGGYGFAMTLAHTELGFGAAIGIGLVASAVGGVLVNGVALRVAGLSFAMVTLAFAEVVAIGIGRNYWGTGGEEGLTVPYRSMPEQLVGVVNTRNIYWVALATLVLVVAVALWATSTRLGRIWQAIRENELRVNVMGVNTYLAKLVSASLSAFLAGICGIAYVIVLGGGVPHMAGLMMSLSLIVMVVIGGRGRIWGAALGAAVYVLLEQRLPELASSEGVKNLPEVVRIPLSEPQLLFGVVFIALIFFLPGGIAGLFSQRRTPVGS</sequence>
<name>A0A1T4YX01_9ACTN</name>
<dbReference type="InterPro" id="IPR043428">
    <property type="entry name" value="LivM-like"/>
</dbReference>
<dbReference type="Pfam" id="PF02653">
    <property type="entry name" value="BPD_transp_2"/>
    <property type="match status" value="1"/>
</dbReference>
<proteinExistence type="predicted"/>
<feature type="transmembrane region" description="Helical" evidence="6">
    <location>
        <begin position="218"/>
        <end position="241"/>
    </location>
</feature>
<evidence type="ECO:0000256" key="4">
    <source>
        <dbReference type="ARBA" id="ARBA00022989"/>
    </source>
</evidence>
<dbReference type="Proteomes" id="UP000191040">
    <property type="component" value="Chromosome I"/>
</dbReference>
<reference evidence="8" key="1">
    <citation type="submission" date="2017-02" db="EMBL/GenBank/DDBJ databases">
        <authorList>
            <person name="Varghese N."/>
            <person name="Submissions S."/>
        </authorList>
    </citation>
    <scope>NUCLEOTIDE SEQUENCE [LARGE SCALE GENOMIC DNA]</scope>
    <source>
        <strain evidence="8">9H-4</strain>
    </source>
</reference>
<feature type="transmembrane region" description="Helical" evidence="6">
    <location>
        <begin position="12"/>
        <end position="33"/>
    </location>
</feature>
<evidence type="ECO:0000313" key="8">
    <source>
        <dbReference type="Proteomes" id="UP000191040"/>
    </source>
</evidence>
<organism evidence="7 8">
    <name type="scientific">Aeromicrobium choanae</name>
    <dbReference type="NCBI Taxonomy" id="1736691"/>
    <lineage>
        <taxon>Bacteria</taxon>
        <taxon>Bacillati</taxon>
        <taxon>Actinomycetota</taxon>
        <taxon>Actinomycetes</taxon>
        <taxon>Propionibacteriales</taxon>
        <taxon>Nocardioidaceae</taxon>
        <taxon>Aeromicrobium</taxon>
    </lineage>
</organism>
<keyword evidence="2" id="KW-1003">Cell membrane</keyword>
<dbReference type="GO" id="GO:0005886">
    <property type="term" value="C:plasma membrane"/>
    <property type="evidence" value="ECO:0007669"/>
    <property type="project" value="UniProtKB-SubCell"/>
</dbReference>